<feature type="transmembrane region" description="Helical" evidence="9">
    <location>
        <begin position="410"/>
        <end position="436"/>
    </location>
</feature>
<feature type="transmembrane region" description="Helical" evidence="9">
    <location>
        <begin position="162"/>
        <end position="184"/>
    </location>
</feature>
<evidence type="ECO:0000313" key="12">
    <source>
        <dbReference type="Proteomes" id="UP000030854"/>
    </source>
</evidence>
<evidence type="ECO:0000256" key="7">
    <source>
        <dbReference type="ARBA" id="ARBA00023136"/>
    </source>
</evidence>
<feature type="transmembrane region" description="Helical" evidence="9">
    <location>
        <begin position="322"/>
        <end position="344"/>
    </location>
</feature>
<dbReference type="HOGENOM" id="CLU_001265_11_5_1"/>
<dbReference type="InterPro" id="IPR020846">
    <property type="entry name" value="MFS_dom"/>
</dbReference>
<proteinExistence type="inferred from homology"/>
<comment type="caution">
    <text evidence="11">The sequence shown here is derived from an EMBL/GenBank/DDBJ whole genome shotgun (WGS) entry which is preliminary data.</text>
</comment>
<feature type="domain" description="Major facilitator superfamily (MFS) profile" evidence="10">
    <location>
        <begin position="61"/>
        <end position="505"/>
    </location>
</feature>
<keyword evidence="5 9" id="KW-0812">Transmembrane</keyword>
<dbReference type="InterPro" id="IPR003663">
    <property type="entry name" value="Sugar/inositol_transpt"/>
</dbReference>
<gene>
    <name evidence="11" type="ORF">EV44_g6132</name>
</gene>
<dbReference type="OMA" id="MTLIMEG"/>
<dbReference type="AlphaFoldDB" id="A0A0B1P7N8"/>
<protein>
    <submittedName>
        <fullName evidence="11">Putative sugar transporter</fullName>
    </submittedName>
</protein>
<dbReference type="FunFam" id="1.20.1250.20:FF:000254">
    <property type="entry name" value="MAL31p Maltose permease"/>
    <property type="match status" value="1"/>
</dbReference>
<dbReference type="OrthoDB" id="6612291at2759"/>
<comment type="subcellular location">
    <subcellularLocation>
        <location evidence="1">Membrane</location>
        <topology evidence="1">Multi-pass membrane protein</topology>
    </subcellularLocation>
</comment>
<dbReference type="NCBIfam" id="TIGR00879">
    <property type="entry name" value="SP"/>
    <property type="match status" value="1"/>
</dbReference>
<organism evidence="11 12">
    <name type="scientific">Uncinula necator</name>
    <name type="common">Grape powdery mildew</name>
    <dbReference type="NCBI Taxonomy" id="52586"/>
    <lineage>
        <taxon>Eukaryota</taxon>
        <taxon>Fungi</taxon>
        <taxon>Dikarya</taxon>
        <taxon>Ascomycota</taxon>
        <taxon>Pezizomycotina</taxon>
        <taxon>Leotiomycetes</taxon>
        <taxon>Erysiphales</taxon>
        <taxon>Erysiphaceae</taxon>
        <taxon>Erysiphe</taxon>
    </lineage>
</organism>
<sequence>MSIIDKSILETTAKHEEDIGRAPSLEKSQYYTTQGAHRAEELEKNMTVNEALKLWWPAAVYSVAISTGIIMEGYDNLLLAQFYAMPSFCKKYGSMGPNGKYEIPAKWQAGLSNGCLAGEIIGLHLNAYAIERFGYRKTLIYSLGAIICFINILFFSKNIVMLLIGEILCGIPFGVFQTLTCAYASDVCPVKLRPFLTTYTNLCWVIGQLIGSGVLRCLVERTDQWSYRIPFALQWFWPIPIALAIFFSPESPWWLVRHGRNEEARKSLAKLTDPKGAPPEFNIDDTLDMIILTNNIEKAQTQGAGYRDCFKHTNARRTEISCITWVIQNLCGSAFMGYSTYFYVQAGLPTVMAFTMTLIQYGIGFIGTVSSWYLMGQFGRRTLFGCGLFFLFIILLGIGVAGIIDNKVTGWVIGSLLVLYTLIYDCTVGPITYSLVSEIPSTRLKNKTVVLARNLFNLAGIINYVIVPFMLNPTAWNWSGKSGFFWAGVCSLCLTWTYFRLPEPRNRSYADLDDLFERKIPARLFSSTIVTPKEQKNDEKE</sequence>
<feature type="transmembrane region" description="Helical" evidence="9">
    <location>
        <begin position="196"/>
        <end position="215"/>
    </location>
</feature>
<dbReference type="GO" id="GO:0005351">
    <property type="term" value="F:carbohydrate:proton symporter activity"/>
    <property type="evidence" value="ECO:0007669"/>
    <property type="project" value="TreeGrafter"/>
</dbReference>
<name>A0A0B1P7N8_UNCNE</name>
<dbReference type="InterPro" id="IPR036259">
    <property type="entry name" value="MFS_trans_sf"/>
</dbReference>
<feature type="transmembrane region" description="Helical" evidence="9">
    <location>
        <begin position="138"/>
        <end position="156"/>
    </location>
</feature>
<feature type="transmembrane region" description="Helical" evidence="9">
    <location>
        <begin position="382"/>
        <end position="404"/>
    </location>
</feature>
<dbReference type="GO" id="GO:0016020">
    <property type="term" value="C:membrane"/>
    <property type="evidence" value="ECO:0007669"/>
    <property type="project" value="UniProtKB-SubCell"/>
</dbReference>
<comment type="similarity">
    <text evidence="2 8">Belongs to the major facilitator superfamily. Sugar transporter (TC 2.A.1.1) family.</text>
</comment>
<feature type="transmembrane region" description="Helical" evidence="9">
    <location>
        <begin position="448"/>
        <end position="471"/>
    </location>
</feature>
<dbReference type="Pfam" id="PF00083">
    <property type="entry name" value="Sugar_tr"/>
    <property type="match status" value="1"/>
</dbReference>
<dbReference type="STRING" id="52586.A0A0B1P7N8"/>
<evidence type="ECO:0000256" key="1">
    <source>
        <dbReference type="ARBA" id="ARBA00004141"/>
    </source>
</evidence>
<keyword evidence="12" id="KW-1185">Reference proteome</keyword>
<dbReference type="SUPFAM" id="SSF103473">
    <property type="entry name" value="MFS general substrate transporter"/>
    <property type="match status" value="1"/>
</dbReference>
<keyword evidence="7 9" id="KW-0472">Membrane</keyword>
<evidence type="ECO:0000256" key="8">
    <source>
        <dbReference type="RuleBase" id="RU003346"/>
    </source>
</evidence>
<feature type="transmembrane region" description="Helical" evidence="9">
    <location>
        <begin position="483"/>
        <end position="499"/>
    </location>
</feature>
<evidence type="ECO:0000256" key="9">
    <source>
        <dbReference type="SAM" id="Phobius"/>
    </source>
</evidence>
<evidence type="ECO:0000256" key="2">
    <source>
        <dbReference type="ARBA" id="ARBA00010992"/>
    </source>
</evidence>
<feature type="transmembrane region" description="Helical" evidence="9">
    <location>
        <begin position="350"/>
        <end position="375"/>
    </location>
</feature>
<keyword evidence="4 11" id="KW-0762">Sugar transport</keyword>
<evidence type="ECO:0000256" key="3">
    <source>
        <dbReference type="ARBA" id="ARBA00022448"/>
    </source>
</evidence>
<dbReference type="Proteomes" id="UP000030854">
    <property type="component" value="Unassembled WGS sequence"/>
</dbReference>
<evidence type="ECO:0000256" key="6">
    <source>
        <dbReference type="ARBA" id="ARBA00022989"/>
    </source>
</evidence>
<dbReference type="InterPro" id="IPR005828">
    <property type="entry name" value="MFS_sugar_transport-like"/>
</dbReference>
<dbReference type="InterPro" id="IPR050360">
    <property type="entry name" value="MFS_Sugar_Transporters"/>
</dbReference>
<dbReference type="EMBL" id="JNVN01000741">
    <property type="protein sequence ID" value="KHJ34712.1"/>
    <property type="molecule type" value="Genomic_DNA"/>
</dbReference>
<evidence type="ECO:0000313" key="11">
    <source>
        <dbReference type="EMBL" id="KHJ34712.1"/>
    </source>
</evidence>
<accession>A0A0B1P7N8</accession>
<dbReference type="PANTHER" id="PTHR48022">
    <property type="entry name" value="PLASTIDIC GLUCOSE TRANSPORTER 4"/>
    <property type="match status" value="1"/>
</dbReference>
<feature type="transmembrane region" description="Helical" evidence="9">
    <location>
        <begin position="235"/>
        <end position="256"/>
    </location>
</feature>
<evidence type="ECO:0000259" key="10">
    <source>
        <dbReference type="PROSITE" id="PS50850"/>
    </source>
</evidence>
<dbReference type="PROSITE" id="PS50850">
    <property type="entry name" value="MFS"/>
    <property type="match status" value="1"/>
</dbReference>
<dbReference type="PANTHER" id="PTHR48022:SF5">
    <property type="entry name" value="ALPHA-GLUCOSIDES PERMEASE MPH2-RELATED"/>
    <property type="match status" value="1"/>
</dbReference>
<keyword evidence="6 9" id="KW-1133">Transmembrane helix</keyword>
<reference evidence="11 12" key="1">
    <citation type="journal article" date="2014" name="BMC Genomics">
        <title>Adaptive genomic structural variation in the grape powdery mildew pathogen, Erysiphe necator.</title>
        <authorList>
            <person name="Jones L."/>
            <person name="Riaz S."/>
            <person name="Morales-Cruz A."/>
            <person name="Amrine K.C."/>
            <person name="McGuire B."/>
            <person name="Gubler W.D."/>
            <person name="Walker M.A."/>
            <person name="Cantu D."/>
        </authorList>
    </citation>
    <scope>NUCLEOTIDE SEQUENCE [LARGE SCALE GENOMIC DNA]</scope>
    <source>
        <strain evidence="12">c</strain>
    </source>
</reference>
<evidence type="ECO:0000256" key="4">
    <source>
        <dbReference type="ARBA" id="ARBA00022597"/>
    </source>
</evidence>
<dbReference type="Gene3D" id="1.20.1250.20">
    <property type="entry name" value="MFS general substrate transporter like domains"/>
    <property type="match status" value="1"/>
</dbReference>
<keyword evidence="3 8" id="KW-0813">Transport</keyword>
<evidence type="ECO:0000256" key="5">
    <source>
        <dbReference type="ARBA" id="ARBA00022692"/>
    </source>
</evidence>